<gene>
    <name evidence="2" type="ORF">G3I53_16915</name>
</gene>
<protein>
    <recommendedName>
        <fullName evidence="3">CHAD domain-containing protein</fullName>
    </recommendedName>
</protein>
<evidence type="ECO:0008006" key="3">
    <source>
        <dbReference type="Google" id="ProtNLM"/>
    </source>
</evidence>
<feature type="region of interest" description="Disordered" evidence="1">
    <location>
        <begin position="1"/>
        <end position="20"/>
    </location>
</feature>
<feature type="non-terminal residue" evidence="2">
    <location>
        <position position="1"/>
    </location>
</feature>
<evidence type="ECO:0000256" key="1">
    <source>
        <dbReference type="SAM" id="MobiDB-lite"/>
    </source>
</evidence>
<sequence length="78" mass="8526">LAVARARLGAGQPADGPGVEAAVDRAHHQWGRIDDVHRARELGPELAALRTVVPGRREGALEHVRRRLARLQEVQKQG</sequence>
<accession>A0A6G3QWF5</accession>
<evidence type="ECO:0000313" key="2">
    <source>
        <dbReference type="EMBL" id="NEA87672.1"/>
    </source>
</evidence>
<dbReference type="EMBL" id="JAAGMD010000491">
    <property type="protein sequence ID" value="NEA87672.1"/>
    <property type="molecule type" value="Genomic_DNA"/>
</dbReference>
<dbReference type="AlphaFoldDB" id="A0A6G3QWF5"/>
<comment type="caution">
    <text evidence="2">The sequence shown here is derived from an EMBL/GenBank/DDBJ whole genome shotgun (WGS) entry which is preliminary data.</text>
</comment>
<proteinExistence type="predicted"/>
<name>A0A6G3QWF5_9ACTN</name>
<reference evidence="2" key="1">
    <citation type="submission" date="2020-01" db="EMBL/GenBank/DDBJ databases">
        <title>Insect and environment-associated Actinomycetes.</title>
        <authorList>
            <person name="Currrie C."/>
            <person name="Chevrette M."/>
            <person name="Carlson C."/>
            <person name="Stubbendieck R."/>
            <person name="Wendt-Pienkowski E."/>
        </authorList>
    </citation>
    <scope>NUCLEOTIDE SEQUENCE</scope>
    <source>
        <strain evidence="2">SID14436</strain>
    </source>
</reference>
<organism evidence="2">
    <name type="scientific">Streptomyces sp. SID14436</name>
    <dbReference type="NCBI Taxonomy" id="2706070"/>
    <lineage>
        <taxon>Bacteria</taxon>
        <taxon>Bacillati</taxon>
        <taxon>Actinomycetota</taxon>
        <taxon>Actinomycetes</taxon>
        <taxon>Kitasatosporales</taxon>
        <taxon>Streptomycetaceae</taxon>
        <taxon>Streptomyces</taxon>
    </lineage>
</organism>